<evidence type="ECO:0000313" key="1">
    <source>
        <dbReference type="EMBL" id="KPQ43126.1"/>
    </source>
</evidence>
<reference evidence="1 2" key="1">
    <citation type="submission" date="2015-09" db="EMBL/GenBank/DDBJ databases">
        <title>A metagenomics-based metabolic model of nitrate-dependent anaerobic oxidation of methane by Methanoperedens-like archaea.</title>
        <authorList>
            <person name="Arshad A."/>
            <person name="Speth D.R."/>
            <person name="De Graaf R.M."/>
            <person name="Op Den Camp H.J."/>
            <person name="Jetten M.S."/>
            <person name="Welte C.U."/>
        </authorList>
    </citation>
    <scope>NUCLEOTIDE SEQUENCE [LARGE SCALE GENOMIC DNA]</scope>
</reference>
<evidence type="ECO:0000313" key="2">
    <source>
        <dbReference type="Proteomes" id="UP000050360"/>
    </source>
</evidence>
<accession>A0A0P8DZ50</accession>
<dbReference type="PIRSF" id="PIRSF004962">
    <property type="entry name" value="UCP004962"/>
    <property type="match status" value="1"/>
</dbReference>
<gene>
    <name evidence="1" type="ORF">MPEBLZ_02308</name>
</gene>
<dbReference type="AlphaFoldDB" id="A0A0P8DZ50"/>
<dbReference type="Gene3D" id="3.40.50.2300">
    <property type="match status" value="1"/>
</dbReference>
<dbReference type="Proteomes" id="UP000050360">
    <property type="component" value="Unassembled WGS sequence"/>
</dbReference>
<comment type="caution">
    <text evidence="1">The sequence shown here is derived from an EMBL/GenBank/DDBJ whole genome shotgun (WGS) entry which is preliminary data.</text>
</comment>
<protein>
    <recommendedName>
        <fullName evidence="3">DUF2124 domain-containing protein</fullName>
    </recommendedName>
</protein>
<dbReference type="Pfam" id="PF09897">
    <property type="entry name" value="DUF2124"/>
    <property type="match status" value="1"/>
</dbReference>
<proteinExistence type="predicted"/>
<name>A0A0P8DZ50_9EURY</name>
<evidence type="ECO:0008006" key="3">
    <source>
        <dbReference type="Google" id="ProtNLM"/>
    </source>
</evidence>
<dbReference type="InterPro" id="IPR009183">
    <property type="entry name" value="UCP004962"/>
</dbReference>
<organism evidence="1 2">
    <name type="scientific">Candidatus Methanoperedens nitratireducens</name>
    <dbReference type="NCBI Taxonomy" id="1392998"/>
    <lineage>
        <taxon>Archaea</taxon>
        <taxon>Methanobacteriati</taxon>
        <taxon>Methanobacteriota</taxon>
        <taxon>Stenosarchaea group</taxon>
        <taxon>Methanomicrobia</taxon>
        <taxon>Methanosarcinales</taxon>
        <taxon>ANME-2 cluster</taxon>
        <taxon>Candidatus Methanoperedentaceae</taxon>
        <taxon>Candidatus Methanoperedens</taxon>
    </lineage>
</organism>
<dbReference type="EMBL" id="LKCM01000177">
    <property type="protein sequence ID" value="KPQ43126.1"/>
    <property type="molecule type" value="Genomic_DNA"/>
</dbReference>
<sequence length="158" mass="17415">MKPIEKASGIGGMLTAFRKLARGRKKITFIGCPGWCNPFAELLGYVLRDAGKEMVFIPNLRKDMAAKVEMTDYGMQLGEKADPSSDTVVLLGGLAMPKMEVDVKGLNTMIDEITKGHPDRQILGLCIGGVFEKAGWDKLIDFDYLMDADMEVVTYGFK</sequence>